<dbReference type="EMBL" id="MBFU01000038">
    <property type="protein sequence ID" value="PWA02998.1"/>
    <property type="molecule type" value="Genomic_DNA"/>
</dbReference>
<dbReference type="InterPro" id="IPR051034">
    <property type="entry name" value="Mito_Enoyl-ACP_Reductase"/>
</dbReference>
<evidence type="ECO:0000313" key="7">
    <source>
        <dbReference type="EMBL" id="PVZ96748.1"/>
    </source>
</evidence>
<accession>A0A2U1IVC0</accession>
<dbReference type="InterPro" id="IPR036291">
    <property type="entry name" value="NAD(P)-bd_dom_sf"/>
</dbReference>
<comment type="similarity">
    <text evidence="2">Belongs to the zinc-containing alcohol dehydrogenase family. Quinone oxidoreductase subfamily.</text>
</comment>
<keyword evidence="5" id="KW-0560">Oxidoreductase</keyword>
<dbReference type="GO" id="GO:0016491">
    <property type="term" value="F:oxidoreductase activity"/>
    <property type="evidence" value="ECO:0007669"/>
    <property type="project" value="UniProtKB-KW"/>
</dbReference>
<keyword evidence="9" id="KW-1185">Reference proteome</keyword>
<evidence type="ECO:0000313" key="9">
    <source>
        <dbReference type="Proteomes" id="UP000245591"/>
    </source>
</evidence>
<dbReference type="GO" id="GO:0006631">
    <property type="term" value="P:fatty acid metabolic process"/>
    <property type="evidence" value="ECO:0007669"/>
    <property type="project" value="TreeGrafter"/>
</dbReference>
<dbReference type="Proteomes" id="UP000245591">
    <property type="component" value="Unassembled WGS sequence"/>
</dbReference>
<reference evidence="7 9" key="1">
    <citation type="journal article" date="2018" name="MBio">
        <title>Comparative Genomics Reveals the Core Gene Toolbox for the Fungus-Insect Symbiosis.</title>
        <authorList>
            <person name="Wang Y."/>
            <person name="Stata M."/>
            <person name="Wang W."/>
            <person name="Stajich J.E."/>
            <person name="White M.M."/>
            <person name="Moncalvo J.M."/>
        </authorList>
    </citation>
    <scope>NUCLEOTIDE SEQUENCE [LARGE SCALE GENOMIC DNA]</scope>
    <source>
        <strain evidence="7 9">AUS-126-30</strain>
    </source>
</reference>
<gene>
    <name evidence="8" type="ORF">BB558_000836</name>
    <name evidence="7" type="ORF">BB558_007331</name>
</gene>
<dbReference type="Gene3D" id="3.40.50.720">
    <property type="entry name" value="NAD(P)-binding Rossmann-like Domain"/>
    <property type="match status" value="1"/>
</dbReference>
<dbReference type="SUPFAM" id="SSF50129">
    <property type="entry name" value="GroES-like"/>
    <property type="match status" value="1"/>
</dbReference>
<organism evidence="7 9">
    <name type="scientific">Smittium angustum</name>
    <dbReference type="NCBI Taxonomy" id="133377"/>
    <lineage>
        <taxon>Eukaryota</taxon>
        <taxon>Fungi</taxon>
        <taxon>Fungi incertae sedis</taxon>
        <taxon>Zoopagomycota</taxon>
        <taxon>Kickxellomycotina</taxon>
        <taxon>Harpellomycetes</taxon>
        <taxon>Harpellales</taxon>
        <taxon>Legeriomycetaceae</taxon>
        <taxon>Smittium</taxon>
    </lineage>
</organism>
<keyword evidence="6" id="KW-0496">Mitochondrion</keyword>
<keyword evidence="3" id="KW-0521">NADP</keyword>
<evidence type="ECO:0000256" key="1">
    <source>
        <dbReference type="ARBA" id="ARBA00004173"/>
    </source>
</evidence>
<evidence type="ECO:0008006" key="10">
    <source>
        <dbReference type="Google" id="ProtNLM"/>
    </source>
</evidence>
<dbReference type="Gene3D" id="3.90.180.10">
    <property type="entry name" value="Medium-chain alcohol dehydrogenases, catalytic domain"/>
    <property type="match status" value="1"/>
</dbReference>
<comment type="caution">
    <text evidence="7">The sequence shown here is derived from an EMBL/GenBank/DDBJ whole genome shotgun (WGS) entry which is preliminary data.</text>
</comment>
<proteinExistence type="inferred from homology"/>
<dbReference type="PANTHER" id="PTHR43981">
    <property type="entry name" value="ENOYL-[ACYL-CARRIER-PROTEIN] REDUCTASE, MITOCHONDRIAL"/>
    <property type="match status" value="1"/>
</dbReference>
<evidence type="ECO:0000313" key="8">
    <source>
        <dbReference type="EMBL" id="PWA02998.1"/>
    </source>
</evidence>
<dbReference type="EMBL" id="MBFU01001137">
    <property type="protein sequence ID" value="PVZ96748.1"/>
    <property type="molecule type" value="Genomic_DNA"/>
</dbReference>
<evidence type="ECO:0000256" key="5">
    <source>
        <dbReference type="ARBA" id="ARBA00023002"/>
    </source>
</evidence>
<comment type="subcellular location">
    <subcellularLocation>
        <location evidence="1">Mitochondrion</location>
    </subcellularLocation>
</comment>
<evidence type="ECO:0000256" key="6">
    <source>
        <dbReference type="ARBA" id="ARBA00023128"/>
    </source>
</evidence>
<dbReference type="PANTHER" id="PTHR43981:SF2">
    <property type="entry name" value="ENOYL-[ACYL-CARRIER-PROTEIN] REDUCTASE, MITOCHONDRIAL"/>
    <property type="match status" value="1"/>
</dbReference>
<dbReference type="SUPFAM" id="SSF51735">
    <property type="entry name" value="NAD(P)-binding Rossmann-fold domains"/>
    <property type="match status" value="1"/>
</dbReference>
<sequence>MDHSNPKQSFDNPEDIDEISNFVLNYLIEGKVLVQASIFPKNCLDEPKILGTYKAYPQAHEIKNIEPCAPIEKVTRIIPGFEGAGRIIEIGPNAPPAMNGPIAIGDWVVPINPSSYSAWKDFCYADPSTLIVIKDKSGLTQENLFSLKNNASTAYRMIKDVVPLTLDPNEFHCDEVSSPDNYLIQLAHMWGYRTINVVRDSPNFNQLENELKSLGANIVIRDSDLDNKDLTNFLGDLDSTTEFDQDGLNIHFGTALSNYITQDKINQFGAGYQLDDLLTTYPYLIFKNIKFRGNWITKFYYSKTFIVWL</sequence>
<dbReference type="InterPro" id="IPR011032">
    <property type="entry name" value="GroES-like_sf"/>
</dbReference>
<keyword evidence="4" id="KW-0809">Transit peptide</keyword>
<protein>
    <recommendedName>
        <fullName evidence="10">Alcohol dehydrogenase-like C-terminal domain-containing protein</fullName>
    </recommendedName>
</protein>
<name>A0A2U1IVC0_SMIAN</name>
<dbReference type="GO" id="GO:0005739">
    <property type="term" value="C:mitochondrion"/>
    <property type="evidence" value="ECO:0007669"/>
    <property type="project" value="UniProtKB-SubCell"/>
</dbReference>
<evidence type="ECO:0000256" key="3">
    <source>
        <dbReference type="ARBA" id="ARBA00022857"/>
    </source>
</evidence>
<evidence type="ECO:0000256" key="4">
    <source>
        <dbReference type="ARBA" id="ARBA00022946"/>
    </source>
</evidence>
<evidence type="ECO:0000256" key="2">
    <source>
        <dbReference type="ARBA" id="ARBA00010371"/>
    </source>
</evidence>
<dbReference type="AlphaFoldDB" id="A0A2U1IVC0"/>